<protein>
    <submittedName>
        <fullName evidence="3">Uncharacterized protein</fullName>
    </submittedName>
</protein>
<keyword evidence="2" id="KW-1185">Reference proteome</keyword>
<proteinExistence type="predicted"/>
<evidence type="ECO:0000313" key="2">
    <source>
        <dbReference type="Proteomes" id="UP000887572"/>
    </source>
</evidence>
<organism evidence="2 3">
    <name type="scientific">Globodera rostochiensis</name>
    <name type="common">Golden nematode worm</name>
    <name type="synonym">Heterodera rostochiensis</name>
    <dbReference type="NCBI Taxonomy" id="31243"/>
    <lineage>
        <taxon>Eukaryota</taxon>
        <taxon>Metazoa</taxon>
        <taxon>Ecdysozoa</taxon>
        <taxon>Nematoda</taxon>
        <taxon>Chromadorea</taxon>
        <taxon>Rhabditida</taxon>
        <taxon>Tylenchina</taxon>
        <taxon>Tylenchomorpha</taxon>
        <taxon>Tylenchoidea</taxon>
        <taxon>Heteroderidae</taxon>
        <taxon>Heteroderinae</taxon>
        <taxon>Globodera</taxon>
    </lineage>
</organism>
<reference evidence="3" key="1">
    <citation type="submission" date="2022-11" db="UniProtKB">
        <authorList>
            <consortium name="WormBaseParasite"/>
        </authorList>
    </citation>
    <scope>IDENTIFICATION</scope>
</reference>
<dbReference type="Proteomes" id="UP000887572">
    <property type="component" value="Unplaced"/>
</dbReference>
<dbReference type="WBParaSite" id="Gr19_v10_g8635.t1">
    <property type="protein sequence ID" value="Gr19_v10_g8635.t1"/>
    <property type="gene ID" value="Gr19_v10_g8635"/>
</dbReference>
<feature type="region of interest" description="Disordered" evidence="1">
    <location>
        <begin position="1"/>
        <end position="21"/>
    </location>
</feature>
<accession>A0A914I934</accession>
<evidence type="ECO:0000313" key="3">
    <source>
        <dbReference type="WBParaSite" id="Gr19_v10_g8635.t1"/>
    </source>
</evidence>
<dbReference type="AlphaFoldDB" id="A0A914I934"/>
<evidence type="ECO:0000256" key="1">
    <source>
        <dbReference type="SAM" id="MobiDB-lite"/>
    </source>
</evidence>
<name>A0A914I934_GLORO</name>
<sequence length="82" mass="9005">MDSADRHGPANLLSDGQKPSTVRRTRFKIVESIQIYSNDAMPPPELLHLLLSMDFVVVVVMPWQPPVAKGHKSNAGSNLSNP</sequence>